<evidence type="ECO:0000313" key="1">
    <source>
        <dbReference type="EMBL" id="KAH7908515.1"/>
    </source>
</evidence>
<evidence type="ECO:0000313" key="2">
    <source>
        <dbReference type="Proteomes" id="UP000790377"/>
    </source>
</evidence>
<gene>
    <name evidence="1" type="ORF">BJ138DRAFT_1091111</name>
</gene>
<proteinExistence type="predicted"/>
<accession>A0ACB8A645</accession>
<dbReference type="EMBL" id="MU267817">
    <property type="protein sequence ID" value="KAH7908515.1"/>
    <property type="molecule type" value="Genomic_DNA"/>
</dbReference>
<sequence length="329" mass="36171">MAGLPANDYTTGRWRDAYDRCLVFEKNAASVPPPLSGPSRLVCARLLGYIIREALTDCGRDTISNEIKDCADEDALVVLATLYLNYFIRCFLARKKVRTPTPSQHPSRPSFHDVQETLKYLINEAPQSHATAKQKALYRDGFCCVLSGACDAPSFESIASVRDLPLASDKEVAPTHAAHILPESAITGILGANEGDAKLNLIIATVWTIMERFGQVLIPDELNGPNIHHLENVMTLSTPNHYRPNSAYPQVRSGIPDLISFTTPDPVQFPLPSPEYLRLHAACARVHHFSGAAEYIRAVLRDMDDVRVLASDGASADALHFSLLNLEVQ</sequence>
<protein>
    <submittedName>
        <fullName evidence="1">Uncharacterized protein</fullName>
    </submittedName>
</protein>
<name>A0ACB8A645_9AGAM</name>
<comment type="caution">
    <text evidence="1">The sequence shown here is derived from an EMBL/GenBank/DDBJ whole genome shotgun (WGS) entry which is preliminary data.</text>
</comment>
<organism evidence="1 2">
    <name type="scientific">Hygrophoropsis aurantiaca</name>
    <dbReference type="NCBI Taxonomy" id="72124"/>
    <lineage>
        <taxon>Eukaryota</taxon>
        <taxon>Fungi</taxon>
        <taxon>Dikarya</taxon>
        <taxon>Basidiomycota</taxon>
        <taxon>Agaricomycotina</taxon>
        <taxon>Agaricomycetes</taxon>
        <taxon>Agaricomycetidae</taxon>
        <taxon>Boletales</taxon>
        <taxon>Coniophorineae</taxon>
        <taxon>Hygrophoropsidaceae</taxon>
        <taxon>Hygrophoropsis</taxon>
    </lineage>
</organism>
<keyword evidence="2" id="KW-1185">Reference proteome</keyword>
<reference evidence="1" key="1">
    <citation type="journal article" date="2021" name="New Phytol.">
        <title>Evolutionary innovations through gain and loss of genes in the ectomycorrhizal Boletales.</title>
        <authorList>
            <person name="Wu G."/>
            <person name="Miyauchi S."/>
            <person name="Morin E."/>
            <person name="Kuo A."/>
            <person name="Drula E."/>
            <person name="Varga T."/>
            <person name="Kohler A."/>
            <person name="Feng B."/>
            <person name="Cao Y."/>
            <person name="Lipzen A."/>
            <person name="Daum C."/>
            <person name="Hundley H."/>
            <person name="Pangilinan J."/>
            <person name="Johnson J."/>
            <person name="Barry K."/>
            <person name="LaButti K."/>
            <person name="Ng V."/>
            <person name="Ahrendt S."/>
            <person name="Min B."/>
            <person name="Choi I.G."/>
            <person name="Park H."/>
            <person name="Plett J.M."/>
            <person name="Magnuson J."/>
            <person name="Spatafora J.W."/>
            <person name="Nagy L.G."/>
            <person name="Henrissat B."/>
            <person name="Grigoriev I.V."/>
            <person name="Yang Z.L."/>
            <person name="Xu J."/>
            <person name="Martin F.M."/>
        </authorList>
    </citation>
    <scope>NUCLEOTIDE SEQUENCE</scope>
    <source>
        <strain evidence="1">ATCC 28755</strain>
    </source>
</reference>
<dbReference type="Proteomes" id="UP000790377">
    <property type="component" value="Unassembled WGS sequence"/>
</dbReference>